<organism evidence="8 9">
    <name type="scientific">Zostera marina</name>
    <name type="common">Eelgrass</name>
    <dbReference type="NCBI Taxonomy" id="29655"/>
    <lineage>
        <taxon>Eukaryota</taxon>
        <taxon>Viridiplantae</taxon>
        <taxon>Streptophyta</taxon>
        <taxon>Embryophyta</taxon>
        <taxon>Tracheophyta</taxon>
        <taxon>Spermatophyta</taxon>
        <taxon>Magnoliopsida</taxon>
        <taxon>Liliopsida</taxon>
        <taxon>Zosteraceae</taxon>
        <taxon>Zostera</taxon>
    </lineage>
</organism>
<evidence type="ECO:0000256" key="4">
    <source>
        <dbReference type="ARBA" id="ARBA00022478"/>
    </source>
</evidence>
<dbReference type="AlphaFoldDB" id="A0A0K9NNL3"/>
<evidence type="ECO:0000256" key="6">
    <source>
        <dbReference type="ARBA" id="ARBA00023242"/>
    </source>
</evidence>
<dbReference type="SUPFAM" id="SSF47819">
    <property type="entry name" value="HRDC-like"/>
    <property type="match status" value="1"/>
</dbReference>
<dbReference type="GO" id="GO:0006384">
    <property type="term" value="P:transcription initiation at RNA polymerase III promoter"/>
    <property type="evidence" value="ECO:0000318"/>
    <property type="project" value="GO_Central"/>
</dbReference>
<keyword evidence="4" id="KW-0240">DNA-directed RNA polymerase</keyword>
<sequence length="124" mass="14282">MKILKKYDGTFSNFEVLAYLKDRSATKERAKHIVASEEKVLDYLNQTAACNQSMQVIGDFLAKIAKFKLTKSEQLNIINTRPTSLPEIFPIIDKYSERFKDYEPLEEMLEIVVSVLPLPPEKPE</sequence>
<reference evidence="9" key="1">
    <citation type="journal article" date="2016" name="Nature">
        <title>The genome of the seagrass Zostera marina reveals angiosperm adaptation to the sea.</title>
        <authorList>
            <person name="Olsen J.L."/>
            <person name="Rouze P."/>
            <person name="Verhelst B."/>
            <person name="Lin Y.-C."/>
            <person name="Bayer T."/>
            <person name="Collen J."/>
            <person name="Dattolo E."/>
            <person name="De Paoli E."/>
            <person name="Dittami S."/>
            <person name="Maumus F."/>
            <person name="Michel G."/>
            <person name="Kersting A."/>
            <person name="Lauritano C."/>
            <person name="Lohaus R."/>
            <person name="Toepel M."/>
            <person name="Tonon T."/>
            <person name="Vanneste K."/>
            <person name="Amirebrahimi M."/>
            <person name="Brakel J."/>
            <person name="Bostroem C."/>
            <person name="Chovatia M."/>
            <person name="Grimwood J."/>
            <person name="Jenkins J.W."/>
            <person name="Jueterbock A."/>
            <person name="Mraz A."/>
            <person name="Stam W.T."/>
            <person name="Tice H."/>
            <person name="Bornberg-Bauer E."/>
            <person name="Green P.J."/>
            <person name="Pearson G.A."/>
            <person name="Procaccini G."/>
            <person name="Duarte C.M."/>
            <person name="Schmutz J."/>
            <person name="Reusch T.B.H."/>
            <person name="Van de Peer Y."/>
        </authorList>
    </citation>
    <scope>NUCLEOTIDE SEQUENCE [LARGE SCALE GENOMIC DNA]</scope>
    <source>
        <strain evidence="9">cv. Finnish</strain>
    </source>
</reference>
<dbReference type="InterPro" id="IPR038324">
    <property type="entry name" value="Rpb4/RPC9_sf"/>
</dbReference>
<keyword evidence="5" id="KW-0804">Transcription</keyword>
<evidence type="ECO:0000313" key="9">
    <source>
        <dbReference type="Proteomes" id="UP000036987"/>
    </source>
</evidence>
<feature type="domain" description="RNA polymerase Rpb4/RPC9 core" evidence="7">
    <location>
        <begin position="1"/>
        <end position="119"/>
    </location>
</feature>
<comment type="subcellular location">
    <subcellularLocation>
        <location evidence="1">Nucleus</location>
    </subcellularLocation>
</comment>
<dbReference type="InterPro" id="IPR038846">
    <property type="entry name" value="RPC9"/>
</dbReference>
<dbReference type="GO" id="GO:0000166">
    <property type="term" value="F:nucleotide binding"/>
    <property type="evidence" value="ECO:0007669"/>
    <property type="project" value="InterPro"/>
</dbReference>
<keyword evidence="9" id="KW-1185">Reference proteome</keyword>
<dbReference type="OMA" id="VMIINLR"/>
<dbReference type="InterPro" id="IPR006590">
    <property type="entry name" value="RNA_pol_Rpb4/RPC9_core"/>
</dbReference>
<gene>
    <name evidence="8" type="ORF">ZOSMA_83G00270</name>
</gene>
<protein>
    <recommendedName>
        <fullName evidence="3">DNA-directed RNA polymerase III subunit RPC9</fullName>
    </recommendedName>
</protein>
<evidence type="ECO:0000256" key="2">
    <source>
        <dbReference type="ARBA" id="ARBA00006898"/>
    </source>
</evidence>
<accession>A0A0K9NNL3</accession>
<name>A0A0K9NNL3_ZOSMR</name>
<dbReference type="Proteomes" id="UP000036987">
    <property type="component" value="Unassembled WGS sequence"/>
</dbReference>
<evidence type="ECO:0000259" key="7">
    <source>
        <dbReference type="SMART" id="SM00657"/>
    </source>
</evidence>
<dbReference type="OrthoDB" id="1746530at2759"/>
<evidence type="ECO:0000256" key="3">
    <source>
        <dbReference type="ARBA" id="ARBA00016672"/>
    </source>
</evidence>
<dbReference type="SMART" id="SM00657">
    <property type="entry name" value="RPOL4c"/>
    <property type="match status" value="1"/>
</dbReference>
<comment type="caution">
    <text evidence="8">The sequence shown here is derived from an EMBL/GenBank/DDBJ whole genome shotgun (WGS) entry which is preliminary data.</text>
</comment>
<dbReference type="PANTHER" id="PTHR15561">
    <property type="entry name" value="CALCITONIN GENE-RELATED PEPTIDE-RECEPTOR COMPONENT PROTEIN"/>
    <property type="match status" value="1"/>
</dbReference>
<dbReference type="InterPro" id="IPR010997">
    <property type="entry name" value="HRDC-like_sf"/>
</dbReference>
<dbReference type="PANTHER" id="PTHR15561:SF0">
    <property type="entry name" value="DNA-DIRECTED RNA POLYMERASE III SUBUNIT RPC9"/>
    <property type="match status" value="1"/>
</dbReference>
<dbReference type="GO" id="GO:0005666">
    <property type="term" value="C:RNA polymerase III complex"/>
    <property type="evidence" value="ECO:0000318"/>
    <property type="project" value="GO_Central"/>
</dbReference>
<proteinExistence type="inferred from homology"/>
<comment type="similarity">
    <text evidence="2">Belongs to the eukaryotic RPC9 RNA polymerase subunit family.</text>
</comment>
<evidence type="ECO:0000256" key="5">
    <source>
        <dbReference type="ARBA" id="ARBA00023163"/>
    </source>
</evidence>
<evidence type="ECO:0000313" key="8">
    <source>
        <dbReference type="EMBL" id="KMZ57652.1"/>
    </source>
</evidence>
<keyword evidence="6" id="KW-0539">Nucleus</keyword>
<dbReference type="Pfam" id="PF03874">
    <property type="entry name" value="RNA_pol_Rpb4"/>
    <property type="match status" value="1"/>
</dbReference>
<dbReference type="InterPro" id="IPR005574">
    <property type="entry name" value="Rpb4/RPC9"/>
</dbReference>
<dbReference type="STRING" id="29655.A0A0K9NNL3"/>
<evidence type="ECO:0000256" key="1">
    <source>
        <dbReference type="ARBA" id="ARBA00004123"/>
    </source>
</evidence>
<dbReference type="Gene3D" id="1.20.1250.40">
    <property type="match status" value="1"/>
</dbReference>
<dbReference type="EMBL" id="LFYR01002038">
    <property type="protein sequence ID" value="KMZ57652.1"/>
    <property type="molecule type" value="Genomic_DNA"/>
</dbReference>